<feature type="transmembrane region" description="Helical" evidence="6">
    <location>
        <begin position="189"/>
        <end position="210"/>
    </location>
</feature>
<reference evidence="7" key="1">
    <citation type="journal article" date="2020" name="Stud. Mycol.">
        <title>101 Dothideomycetes genomes: a test case for predicting lifestyles and emergence of pathogens.</title>
        <authorList>
            <person name="Haridas S."/>
            <person name="Albert R."/>
            <person name="Binder M."/>
            <person name="Bloem J."/>
            <person name="Labutti K."/>
            <person name="Salamov A."/>
            <person name="Andreopoulos B."/>
            <person name="Baker S."/>
            <person name="Barry K."/>
            <person name="Bills G."/>
            <person name="Bluhm B."/>
            <person name="Cannon C."/>
            <person name="Castanera R."/>
            <person name="Culley D."/>
            <person name="Daum C."/>
            <person name="Ezra D."/>
            <person name="Gonzalez J."/>
            <person name="Henrissat B."/>
            <person name="Kuo A."/>
            <person name="Liang C."/>
            <person name="Lipzen A."/>
            <person name="Lutzoni F."/>
            <person name="Magnuson J."/>
            <person name="Mondo S."/>
            <person name="Nolan M."/>
            <person name="Ohm R."/>
            <person name="Pangilinan J."/>
            <person name="Park H.-J."/>
            <person name="Ramirez L."/>
            <person name="Alfaro M."/>
            <person name="Sun H."/>
            <person name="Tritt A."/>
            <person name="Yoshinaga Y."/>
            <person name="Zwiers L.-H."/>
            <person name="Turgeon B."/>
            <person name="Goodwin S."/>
            <person name="Spatafora J."/>
            <person name="Crous P."/>
            <person name="Grigoriev I."/>
        </authorList>
    </citation>
    <scope>NUCLEOTIDE SEQUENCE</scope>
    <source>
        <strain evidence="7">ATCC 36951</strain>
    </source>
</reference>
<dbReference type="PIRSF" id="PIRSF006060">
    <property type="entry name" value="AA_transporter"/>
    <property type="match status" value="1"/>
</dbReference>
<dbReference type="GO" id="GO:0022857">
    <property type="term" value="F:transmembrane transporter activity"/>
    <property type="evidence" value="ECO:0007669"/>
    <property type="project" value="InterPro"/>
</dbReference>
<dbReference type="AlphaFoldDB" id="A0A6A6C480"/>
<keyword evidence="2" id="KW-0813">Transport</keyword>
<keyword evidence="3 6" id="KW-0812">Transmembrane</keyword>
<feature type="transmembrane region" description="Helical" evidence="6">
    <location>
        <begin position="230"/>
        <end position="249"/>
    </location>
</feature>
<evidence type="ECO:0008006" key="9">
    <source>
        <dbReference type="Google" id="ProtNLM"/>
    </source>
</evidence>
<dbReference type="InterPro" id="IPR002293">
    <property type="entry name" value="AA/rel_permease1"/>
</dbReference>
<accession>A0A6A6C480</accession>
<dbReference type="Proteomes" id="UP000799537">
    <property type="component" value="Unassembled WGS sequence"/>
</dbReference>
<sequence>MSTKVADEERFEDNTSIQQGDLVKDAPGGSVPKVHFKLWQTLGMNFSITNTPISVGAYLSLIIGLGGFPYYVWCFIFAGFFQLILGLVVAEIASAMPHSSGPAHWIGVLSPPRYAKKMQYLVGWLTIALWWFVSAGNMLYLGQYVAGFAEAMNPGYKADTWQVYLIANAFALLITILNLPGFFKLTPHLMTAAVVVINATWIFVFVAMLVRAEPKATARAVFVDVVNESGWSSDGLVFFLALLPGLLSISGFDSCTHITDEVPSPSKDIPMVIIGSSLLSAFTGFAMIVMFSFCTVSPEGLLDPYGHQPLLNVLKDGLRSDALFCIATTAIILTIFVATLATFTSWNRLYWSFSRTNGLPFSAATSKLVSKDRIPMNALIVKLVLTVALGAIGIGSLTALNAIFGSSAILALLSYLLNLIMAILRGRESLNPNRWLNLGRWGLPLQVVAAVWCVFASVWLCFPLYLPVTPDTMNWTVVIAPGIVILAFGYYAIFRKRMNDPDM</sequence>
<feature type="transmembrane region" description="Helical" evidence="6">
    <location>
        <begin position="445"/>
        <end position="466"/>
    </location>
</feature>
<dbReference type="RefSeq" id="XP_033661438.1">
    <property type="nucleotide sequence ID" value="XM_033810782.1"/>
</dbReference>
<keyword evidence="4 6" id="KW-1133">Transmembrane helix</keyword>
<evidence type="ECO:0000313" key="8">
    <source>
        <dbReference type="Proteomes" id="UP000799537"/>
    </source>
</evidence>
<protein>
    <recommendedName>
        <fullName evidence="9">Amino acid permease/ SLC12A domain-containing protein</fullName>
    </recommendedName>
</protein>
<dbReference type="OrthoDB" id="2417308at2759"/>
<evidence type="ECO:0000256" key="6">
    <source>
        <dbReference type="SAM" id="Phobius"/>
    </source>
</evidence>
<name>A0A6A6C480_ZASCE</name>
<comment type="subcellular location">
    <subcellularLocation>
        <location evidence="1">Membrane</location>
        <topology evidence="1">Multi-pass membrane protein</topology>
    </subcellularLocation>
</comment>
<feature type="transmembrane region" description="Helical" evidence="6">
    <location>
        <begin position="321"/>
        <end position="346"/>
    </location>
</feature>
<feature type="transmembrane region" description="Helical" evidence="6">
    <location>
        <begin position="161"/>
        <end position="182"/>
    </location>
</feature>
<feature type="transmembrane region" description="Helical" evidence="6">
    <location>
        <begin position="120"/>
        <end position="141"/>
    </location>
</feature>
<organism evidence="7 8">
    <name type="scientific">Zasmidium cellare ATCC 36951</name>
    <dbReference type="NCBI Taxonomy" id="1080233"/>
    <lineage>
        <taxon>Eukaryota</taxon>
        <taxon>Fungi</taxon>
        <taxon>Dikarya</taxon>
        <taxon>Ascomycota</taxon>
        <taxon>Pezizomycotina</taxon>
        <taxon>Dothideomycetes</taxon>
        <taxon>Dothideomycetidae</taxon>
        <taxon>Mycosphaerellales</taxon>
        <taxon>Mycosphaerellaceae</taxon>
        <taxon>Zasmidium</taxon>
    </lineage>
</organism>
<feature type="transmembrane region" description="Helical" evidence="6">
    <location>
        <begin position="269"/>
        <end position="293"/>
    </location>
</feature>
<evidence type="ECO:0000313" key="7">
    <source>
        <dbReference type="EMBL" id="KAF2160549.1"/>
    </source>
</evidence>
<dbReference type="Pfam" id="PF13520">
    <property type="entry name" value="AA_permease_2"/>
    <property type="match status" value="1"/>
</dbReference>
<feature type="transmembrane region" description="Helical" evidence="6">
    <location>
        <begin position="42"/>
        <end position="64"/>
    </location>
</feature>
<dbReference type="PANTHER" id="PTHR45649">
    <property type="entry name" value="AMINO-ACID PERMEASE BAT1"/>
    <property type="match status" value="1"/>
</dbReference>
<dbReference type="GO" id="GO:0016020">
    <property type="term" value="C:membrane"/>
    <property type="evidence" value="ECO:0007669"/>
    <property type="project" value="UniProtKB-SubCell"/>
</dbReference>
<dbReference type="Gene3D" id="1.20.1740.10">
    <property type="entry name" value="Amino acid/polyamine transporter I"/>
    <property type="match status" value="1"/>
</dbReference>
<dbReference type="GeneID" id="54564054"/>
<dbReference type="PANTHER" id="PTHR45649:SF16">
    <property type="entry name" value="7-KETO 8-AMINOPELARGONIC ACID TRANSPORTER"/>
    <property type="match status" value="1"/>
</dbReference>
<keyword evidence="8" id="KW-1185">Reference proteome</keyword>
<proteinExistence type="predicted"/>
<gene>
    <name evidence="7" type="ORF">M409DRAFT_37684</name>
</gene>
<evidence type="ECO:0000256" key="2">
    <source>
        <dbReference type="ARBA" id="ARBA00022448"/>
    </source>
</evidence>
<feature type="transmembrane region" description="Helical" evidence="6">
    <location>
        <begin position="379"/>
        <end position="397"/>
    </location>
</feature>
<evidence type="ECO:0000256" key="5">
    <source>
        <dbReference type="ARBA" id="ARBA00023136"/>
    </source>
</evidence>
<evidence type="ECO:0000256" key="1">
    <source>
        <dbReference type="ARBA" id="ARBA00004141"/>
    </source>
</evidence>
<keyword evidence="5 6" id="KW-0472">Membrane</keyword>
<evidence type="ECO:0000256" key="4">
    <source>
        <dbReference type="ARBA" id="ARBA00022989"/>
    </source>
</evidence>
<feature type="transmembrane region" description="Helical" evidence="6">
    <location>
        <begin position="472"/>
        <end position="493"/>
    </location>
</feature>
<dbReference type="EMBL" id="ML993625">
    <property type="protein sequence ID" value="KAF2160549.1"/>
    <property type="molecule type" value="Genomic_DNA"/>
</dbReference>
<feature type="transmembrane region" description="Helical" evidence="6">
    <location>
        <begin position="70"/>
        <end position="90"/>
    </location>
</feature>
<evidence type="ECO:0000256" key="3">
    <source>
        <dbReference type="ARBA" id="ARBA00022692"/>
    </source>
</evidence>
<feature type="transmembrane region" description="Helical" evidence="6">
    <location>
        <begin position="403"/>
        <end position="424"/>
    </location>
</feature>